<feature type="transmembrane region" description="Helical" evidence="1">
    <location>
        <begin position="21"/>
        <end position="40"/>
    </location>
</feature>
<organism evidence="2 3">
    <name type="scientific">Ascaris lumbricoides</name>
    <name type="common">Giant roundworm</name>
    <dbReference type="NCBI Taxonomy" id="6252"/>
    <lineage>
        <taxon>Eukaryota</taxon>
        <taxon>Metazoa</taxon>
        <taxon>Ecdysozoa</taxon>
        <taxon>Nematoda</taxon>
        <taxon>Chromadorea</taxon>
        <taxon>Rhabditida</taxon>
        <taxon>Spirurina</taxon>
        <taxon>Ascaridomorpha</taxon>
        <taxon>Ascaridoidea</taxon>
        <taxon>Ascarididae</taxon>
        <taxon>Ascaris</taxon>
    </lineage>
</organism>
<reference evidence="3" key="1">
    <citation type="submission" date="2017-02" db="UniProtKB">
        <authorList>
            <consortium name="WormBaseParasite"/>
        </authorList>
    </citation>
    <scope>IDENTIFICATION</scope>
</reference>
<keyword evidence="2" id="KW-1185">Reference proteome</keyword>
<evidence type="ECO:0000313" key="3">
    <source>
        <dbReference type="WBParaSite" id="ALUE_0000561201-mRNA-1"/>
    </source>
</evidence>
<dbReference type="Proteomes" id="UP000036681">
    <property type="component" value="Unplaced"/>
</dbReference>
<keyword evidence="1" id="KW-0812">Transmembrane</keyword>
<keyword evidence="1" id="KW-0472">Membrane</keyword>
<evidence type="ECO:0000313" key="2">
    <source>
        <dbReference type="Proteomes" id="UP000036681"/>
    </source>
</evidence>
<keyword evidence="1" id="KW-1133">Transmembrane helix</keyword>
<dbReference type="WBParaSite" id="ALUE_0000561201-mRNA-1">
    <property type="protein sequence ID" value="ALUE_0000561201-mRNA-1"/>
    <property type="gene ID" value="ALUE_0000561201"/>
</dbReference>
<sequence length="132" mass="14254">MIIEYMDLDDHSCGISRRAQIMNITVLVLVLTVVCGTLSVKQSAIPFYSSSGGSYLFMSNFSKERSFASPWPVIGPDAIAVACGIIAFFLCFGALEAMSRLKKILEGESGCVKSAQLNGAHHMPTVELKEGM</sequence>
<protein>
    <submittedName>
        <fullName evidence="3">Col_cuticle_N domain-containing protein</fullName>
    </submittedName>
</protein>
<accession>A0A0M3HSV0</accession>
<proteinExistence type="predicted"/>
<name>A0A0M3HSV0_ASCLU</name>
<feature type="transmembrane region" description="Helical" evidence="1">
    <location>
        <begin position="73"/>
        <end position="95"/>
    </location>
</feature>
<dbReference type="AlphaFoldDB" id="A0A0M3HSV0"/>
<evidence type="ECO:0000256" key="1">
    <source>
        <dbReference type="SAM" id="Phobius"/>
    </source>
</evidence>